<dbReference type="SUPFAM" id="SSF46785">
    <property type="entry name" value="Winged helix' DNA-binding domain"/>
    <property type="match status" value="1"/>
</dbReference>
<name>A0ABS1D570_9PROT</name>
<evidence type="ECO:0000256" key="2">
    <source>
        <dbReference type="ARBA" id="ARBA00023125"/>
    </source>
</evidence>
<dbReference type="PROSITE" id="PS51078">
    <property type="entry name" value="ICLR_ED"/>
    <property type="match status" value="1"/>
</dbReference>
<comment type="caution">
    <text evidence="7">The sequence shown here is derived from an EMBL/GenBank/DDBJ whole genome shotgun (WGS) entry which is preliminary data.</text>
</comment>
<accession>A0ABS1D570</accession>
<dbReference type="PROSITE" id="PS51077">
    <property type="entry name" value="HTH_ICLR"/>
    <property type="match status" value="1"/>
</dbReference>
<dbReference type="EMBL" id="NRSG01000410">
    <property type="protein sequence ID" value="MBK1661944.1"/>
    <property type="molecule type" value="Genomic_DNA"/>
</dbReference>
<dbReference type="SUPFAM" id="SSF55781">
    <property type="entry name" value="GAF domain-like"/>
    <property type="match status" value="1"/>
</dbReference>
<evidence type="ECO:0000256" key="1">
    <source>
        <dbReference type="ARBA" id="ARBA00023015"/>
    </source>
</evidence>
<dbReference type="Gene3D" id="1.10.10.10">
    <property type="entry name" value="Winged helix-like DNA-binding domain superfamily/Winged helix DNA-binding domain"/>
    <property type="match status" value="1"/>
</dbReference>
<reference evidence="7 8" key="1">
    <citation type="journal article" date="2020" name="Microorganisms">
        <title>Osmotic Adaptation and Compatible Solute Biosynthesis of Phototrophic Bacteria as Revealed from Genome Analyses.</title>
        <authorList>
            <person name="Imhoff J.F."/>
            <person name="Rahn T."/>
            <person name="Kunzel S."/>
            <person name="Keller A."/>
            <person name="Neulinger S.C."/>
        </authorList>
    </citation>
    <scope>NUCLEOTIDE SEQUENCE [LARGE SCALE GENOMIC DNA]</scope>
    <source>
        <strain evidence="7 8">DSM 15382</strain>
    </source>
</reference>
<dbReference type="InterPro" id="IPR054844">
    <property type="entry name" value="TransRegBhcR"/>
</dbReference>
<evidence type="ECO:0000313" key="7">
    <source>
        <dbReference type="EMBL" id="MBK1661944.1"/>
    </source>
</evidence>
<dbReference type="Pfam" id="PF09339">
    <property type="entry name" value="HTH_IclR"/>
    <property type="match status" value="1"/>
</dbReference>
<evidence type="ECO:0000256" key="4">
    <source>
        <dbReference type="SAM" id="MobiDB-lite"/>
    </source>
</evidence>
<keyword evidence="1" id="KW-0805">Transcription regulation</keyword>
<evidence type="ECO:0000313" key="8">
    <source>
        <dbReference type="Proteomes" id="UP000697995"/>
    </source>
</evidence>
<organism evidence="7 8">
    <name type="scientific">Paracraurococcus ruber</name>
    <dbReference type="NCBI Taxonomy" id="77675"/>
    <lineage>
        <taxon>Bacteria</taxon>
        <taxon>Pseudomonadati</taxon>
        <taxon>Pseudomonadota</taxon>
        <taxon>Alphaproteobacteria</taxon>
        <taxon>Acetobacterales</taxon>
        <taxon>Roseomonadaceae</taxon>
        <taxon>Paracraurococcus</taxon>
    </lineage>
</organism>
<dbReference type="PANTHER" id="PTHR30136">
    <property type="entry name" value="HELIX-TURN-HELIX TRANSCRIPTIONAL REGULATOR, ICLR FAMILY"/>
    <property type="match status" value="1"/>
</dbReference>
<dbReference type="InterPro" id="IPR029016">
    <property type="entry name" value="GAF-like_dom_sf"/>
</dbReference>
<dbReference type="InterPro" id="IPR036390">
    <property type="entry name" value="WH_DNA-bd_sf"/>
</dbReference>
<dbReference type="PANTHER" id="PTHR30136:SF24">
    <property type="entry name" value="HTH-TYPE TRANSCRIPTIONAL REPRESSOR ALLR"/>
    <property type="match status" value="1"/>
</dbReference>
<protein>
    <submittedName>
        <fullName evidence="7">IclR family transcriptional regulator</fullName>
    </submittedName>
</protein>
<feature type="domain" description="HTH iclR-type" evidence="5">
    <location>
        <begin position="25"/>
        <end position="86"/>
    </location>
</feature>
<evidence type="ECO:0000256" key="3">
    <source>
        <dbReference type="ARBA" id="ARBA00023163"/>
    </source>
</evidence>
<feature type="domain" description="IclR-ED" evidence="6">
    <location>
        <begin position="87"/>
        <end position="270"/>
    </location>
</feature>
<dbReference type="InterPro" id="IPR050707">
    <property type="entry name" value="HTH_MetabolicPath_Reg"/>
</dbReference>
<keyword evidence="8" id="KW-1185">Reference proteome</keyword>
<dbReference type="RefSeq" id="WP_133223374.1">
    <property type="nucleotide sequence ID" value="NZ_NRSG01000410.1"/>
</dbReference>
<evidence type="ECO:0000259" key="6">
    <source>
        <dbReference type="PROSITE" id="PS51078"/>
    </source>
</evidence>
<keyword evidence="2" id="KW-0238">DNA-binding</keyword>
<dbReference type="InterPro" id="IPR014757">
    <property type="entry name" value="Tscrpt_reg_IclR_C"/>
</dbReference>
<dbReference type="Proteomes" id="UP000697995">
    <property type="component" value="Unassembled WGS sequence"/>
</dbReference>
<gene>
    <name evidence="7" type="ORF">CKO45_27515</name>
</gene>
<dbReference type="NCBIfam" id="NF045644">
    <property type="entry name" value="TransRegBhcR"/>
    <property type="match status" value="1"/>
</dbReference>
<dbReference type="InterPro" id="IPR005471">
    <property type="entry name" value="Tscrpt_reg_IclR_N"/>
</dbReference>
<sequence>MSQTVQHRRRGRPRQAPAEAEDAPVQSLDRALALLATLAEADGLTLTDLAGRADLPMSTAYRMLLTLQRRGLAEFDASTQLWLVGVETFRIGTAFLRRRKLADCGRDAMQGLVAACGETANLAVAEEDGVVFVSQVETHEAIRAFFRPGTRALFHASGAGKAILAYRPPQAAAATLKRVGLPRFTERTLTTLPALLADLAAVRERGYAVDDEERNLGMRCVGAPIFNEFGEAVAGLSVSGPTVRVTPEAIARFGPLVRDAAARVTRAIAGRPPAA</sequence>
<proteinExistence type="predicted"/>
<dbReference type="Pfam" id="PF01614">
    <property type="entry name" value="IclR_C"/>
    <property type="match status" value="1"/>
</dbReference>
<dbReference type="InterPro" id="IPR036388">
    <property type="entry name" value="WH-like_DNA-bd_sf"/>
</dbReference>
<keyword evidence="3" id="KW-0804">Transcription</keyword>
<dbReference type="Gene3D" id="3.30.450.40">
    <property type="match status" value="1"/>
</dbReference>
<dbReference type="SMART" id="SM00346">
    <property type="entry name" value="HTH_ICLR"/>
    <property type="match status" value="1"/>
</dbReference>
<feature type="region of interest" description="Disordered" evidence="4">
    <location>
        <begin position="1"/>
        <end position="24"/>
    </location>
</feature>
<evidence type="ECO:0000259" key="5">
    <source>
        <dbReference type="PROSITE" id="PS51077"/>
    </source>
</evidence>
<feature type="compositionally biased region" description="Basic residues" evidence="4">
    <location>
        <begin position="1"/>
        <end position="13"/>
    </location>
</feature>